<evidence type="ECO:0000256" key="1">
    <source>
        <dbReference type="ARBA" id="ARBA00006484"/>
    </source>
</evidence>
<dbReference type="PRINTS" id="PR00080">
    <property type="entry name" value="SDRFAMILY"/>
</dbReference>
<dbReference type="PRINTS" id="PR00081">
    <property type="entry name" value="GDHRDH"/>
</dbReference>
<dbReference type="RefSeq" id="WP_259805571.1">
    <property type="nucleotide sequence ID" value="NZ_CP080776.1"/>
</dbReference>
<dbReference type="InterPro" id="IPR057326">
    <property type="entry name" value="KR_dom"/>
</dbReference>
<dbReference type="InterPro" id="IPR002347">
    <property type="entry name" value="SDR_fam"/>
</dbReference>
<dbReference type="SMART" id="SM00822">
    <property type="entry name" value="PKS_KR"/>
    <property type="match status" value="1"/>
</dbReference>
<dbReference type="SUPFAM" id="SSF51735">
    <property type="entry name" value="NAD(P)-binding Rossmann-fold domains"/>
    <property type="match status" value="1"/>
</dbReference>
<comment type="similarity">
    <text evidence="1">Belongs to the short-chain dehydrogenases/reductases (SDR) family.</text>
</comment>
<evidence type="ECO:0000259" key="3">
    <source>
        <dbReference type="SMART" id="SM00822"/>
    </source>
</evidence>
<dbReference type="Proteomes" id="UP001057991">
    <property type="component" value="Chromosome"/>
</dbReference>
<accession>A0A9Q9LWE5</accession>
<dbReference type="EMBL" id="CP080776">
    <property type="protein sequence ID" value="UWP94472.1"/>
    <property type="molecule type" value="Genomic_DNA"/>
</dbReference>
<dbReference type="Gene3D" id="3.40.50.720">
    <property type="entry name" value="NAD(P)-binding Rossmann-like Domain"/>
    <property type="match status" value="1"/>
</dbReference>
<dbReference type="InterPro" id="IPR020904">
    <property type="entry name" value="Sc_DH/Rdtase_CS"/>
</dbReference>
<dbReference type="GO" id="GO:0016616">
    <property type="term" value="F:oxidoreductase activity, acting on the CH-OH group of donors, NAD or NADP as acceptor"/>
    <property type="evidence" value="ECO:0007669"/>
    <property type="project" value="UniProtKB-ARBA"/>
</dbReference>
<reference evidence="4" key="1">
    <citation type="submission" date="2021-08" db="EMBL/GenBank/DDBJ databases">
        <authorList>
            <person name="Nwanade C."/>
            <person name="Wang M."/>
            <person name="Masoudi A."/>
            <person name="Yu Z."/>
            <person name="Liu J."/>
        </authorList>
    </citation>
    <scope>NUCLEOTIDE SEQUENCE</scope>
    <source>
        <strain evidence="4">S056</strain>
    </source>
</reference>
<dbReference type="PANTHER" id="PTHR42760">
    <property type="entry name" value="SHORT-CHAIN DEHYDROGENASES/REDUCTASES FAMILY MEMBER"/>
    <property type="match status" value="1"/>
</dbReference>
<dbReference type="PANTHER" id="PTHR42760:SF133">
    <property type="entry name" value="3-OXOACYL-[ACYL-CARRIER-PROTEIN] REDUCTASE"/>
    <property type="match status" value="1"/>
</dbReference>
<dbReference type="Pfam" id="PF13561">
    <property type="entry name" value="adh_short_C2"/>
    <property type="match status" value="1"/>
</dbReference>
<dbReference type="InterPro" id="IPR036291">
    <property type="entry name" value="NAD(P)-bd_dom_sf"/>
</dbReference>
<dbReference type="GO" id="GO:0006633">
    <property type="term" value="P:fatty acid biosynthetic process"/>
    <property type="evidence" value="ECO:0007669"/>
    <property type="project" value="TreeGrafter"/>
</dbReference>
<protein>
    <submittedName>
        <fullName evidence="4">SDR family oxidoreductase</fullName>
    </submittedName>
</protein>
<dbReference type="AlphaFoldDB" id="A0A9Q9LWE5"/>
<gene>
    <name evidence="4" type="ORF">K3X48_09505</name>
</gene>
<dbReference type="GO" id="GO:0048038">
    <property type="term" value="F:quinone binding"/>
    <property type="evidence" value="ECO:0007669"/>
    <property type="project" value="TreeGrafter"/>
</dbReference>
<evidence type="ECO:0000313" key="4">
    <source>
        <dbReference type="EMBL" id="UWP94472.1"/>
    </source>
</evidence>
<sequence>MRKTVLVTGGGRGIGRAIADDLARDHHVIITYFSDKTAGKMFAVKHPGSLAIRADFTNAEEPAEVVKLAISAFGKIDAIVNNAGRVTETACDSVDPAEHAALYQVNVTAPAAILAAALPHMPSSSAVLNIASVNAASPPATAGAYAASKAALVAMTKAQAKALGPRGIRVNALAPGPVESAHAPRPDALQAEIRADTALARNGLPSDMVGPTRFLLSDAASFITGEVLTVSGGYRL</sequence>
<dbReference type="FunFam" id="3.40.50.720:FF:000084">
    <property type="entry name" value="Short-chain dehydrogenase reductase"/>
    <property type="match status" value="1"/>
</dbReference>
<organism evidence="4 5">
    <name type="scientific">Aliiroseovarius crassostreae</name>
    <dbReference type="NCBI Taxonomy" id="154981"/>
    <lineage>
        <taxon>Bacteria</taxon>
        <taxon>Pseudomonadati</taxon>
        <taxon>Pseudomonadota</taxon>
        <taxon>Alphaproteobacteria</taxon>
        <taxon>Rhodobacterales</taxon>
        <taxon>Paracoccaceae</taxon>
        <taxon>Aliiroseovarius</taxon>
    </lineage>
</organism>
<proteinExistence type="inferred from homology"/>
<name>A0A9Q9LWE5_9RHOB</name>
<dbReference type="CDD" id="cd05233">
    <property type="entry name" value="SDR_c"/>
    <property type="match status" value="1"/>
</dbReference>
<feature type="domain" description="Ketoreductase" evidence="3">
    <location>
        <begin position="3"/>
        <end position="192"/>
    </location>
</feature>
<keyword evidence="2" id="KW-0560">Oxidoreductase</keyword>
<evidence type="ECO:0000313" key="5">
    <source>
        <dbReference type="Proteomes" id="UP001057991"/>
    </source>
</evidence>
<dbReference type="PROSITE" id="PS00061">
    <property type="entry name" value="ADH_SHORT"/>
    <property type="match status" value="1"/>
</dbReference>
<evidence type="ECO:0000256" key="2">
    <source>
        <dbReference type="ARBA" id="ARBA00023002"/>
    </source>
</evidence>